<organism evidence="1 2">
    <name type="scientific">Chrysochromulina tobinii</name>
    <dbReference type="NCBI Taxonomy" id="1460289"/>
    <lineage>
        <taxon>Eukaryota</taxon>
        <taxon>Haptista</taxon>
        <taxon>Haptophyta</taxon>
        <taxon>Prymnesiophyceae</taxon>
        <taxon>Prymnesiales</taxon>
        <taxon>Chrysochromulinaceae</taxon>
        <taxon>Chrysochromulina</taxon>
    </lineage>
</organism>
<sequence>MLFLLLLLCLCCAGIVFFYFYLKGKRGGQRVAYTQQANEAAAEVTEKEEEKATDARPRREKRMGALDVSMGAGSSFSAAGGQEASAVTKKTTVSNNPVLDLNSALRGKKVRVVQGEDDVAGCYLLVVRVLNKYAGGRGSDLRTSITAVVHKSHSMHLPVTALVEVVIAPNSQSEAQLQETAKKVIRRVAVENPENGRREFTSKYVACALGVTPEELGLWTRLDMDRDYGVALSALYSDQLRTLSDVKTCRAALSALIDHFAARQLGAVLTDERIYARVGRGASAMVCMQEAEQSRKLAHARARVLEERVVQSLPLQLGANGHPNWARRAQLLAPCALEAAGFTPRPLFTLFTLFPVALAGCPGSPYESEEAVREAIATTGACHGDDETT</sequence>
<comment type="caution">
    <text evidence="1">The sequence shown here is derived from an EMBL/GenBank/DDBJ whole genome shotgun (WGS) entry which is preliminary data.</text>
</comment>
<accession>A0A0M0LQW4</accession>
<evidence type="ECO:0000313" key="2">
    <source>
        <dbReference type="Proteomes" id="UP000037460"/>
    </source>
</evidence>
<keyword evidence="2" id="KW-1185">Reference proteome</keyword>
<dbReference type="AlphaFoldDB" id="A0A0M0LQW4"/>
<dbReference type="Proteomes" id="UP000037460">
    <property type="component" value="Unassembled WGS sequence"/>
</dbReference>
<protein>
    <submittedName>
        <fullName evidence="1">Uncharacterized protein</fullName>
    </submittedName>
</protein>
<proteinExistence type="predicted"/>
<evidence type="ECO:0000313" key="1">
    <source>
        <dbReference type="EMBL" id="KOO53429.1"/>
    </source>
</evidence>
<name>A0A0M0LQW4_9EUKA</name>
<reference evidence="2" key="1">
    <citation type="journal article" date="2015" name="PLoS Genet.">
        <title>Genome Sequence and Transcriptome Analyses of Chrysochromulina tobin: Metabolic Tools for Enhanced Algal Fitness in the Prominent Order Prymnesiales (Haptophyceae).</title>
        <authorList>
            <person name="Hovde B.T."/>
            <person name="Deodato C.R."/>
            <person name="Hunsperger H.M."/>
            <person name="Ryken S.A."/>
            <person name="Yost W."/>
            <person name="Jha R.K."/>
            <person name="Patterson J."/>
            <person name="Monnat R.J. Jr."/>
            <person name="Barlow S.B."/>
            <person name="Starkenburg S.R."/>
            <person name="Cattolico R.A."/>
        </authorList>
    </citation>
    <scope>NUCLEOTIDE SEQUENCE</scope>
    <source>
        <strain evidence="2">CCMP291</strain>
    </source>
</reference>
<gene>
    <name evidence="1" type="ORF">Ctob_016635</name>
</gene>
<dbReference type="EMBL" id="JWZX01000233">
    <property type="protein sequence ID" value="KOO53429.1"/>
    <property type="molecule type" value="Genomic_DNA"/>
</dbReference>